<name>A0ABW3KYB6_9BACI</name>
<dbReference type="RefSeq" id="WP_386056092.1">
    <property type="nucleotide sequence ID" value="NZ_JBHTKL010000001.1"/>
</dbReference>
<evidence type="ECO:0008006" key="3">
    <source>
        <dbReference type="Google" id="ProtNLM"/>
    </source>
</evidence>
<keyword evidence="2" id="KW-1185">Reference proteome</keyword>
<organism evidence="1 2">
    <name type="scientific">Thalassobacillus hwangdonensis</name>
    <dbReference type="NCBI Taxonomy" id="546108"/>
    <lineage>
        <taxon>Bacteria</taxon>
        <taxon>Bacillati</taxon>
        <taxon>Bacillota</taxon>
        <taxon>Bacilli</taxon>
        <taxon>Bacillales</taxon>
        <taxon>Bacillaceae</taxon>
        <taxon>Thalassobacillus</taxon>
    </lineage>
</organism>
<dbReference type="Proteomes" id="UP001596990">
    <property type="component" value="Unassembled WGS sequence"/>
</dbReference>
<evidence type="ECO:0000313" key="2">
    <source>
        <dbReference type="Proteomes" id="UP001596990"/>
    </source>
</evidence>
<sequence length="110" mass="12724">MKELTSYKIHLNQQLTTNEILNIHHYVANNACDVYLHQNHLIADAGNVTKLLSFFLLADTQSPMKMIIDGECVDHHYDQLSVLWEQRIEKCDLQTKYDHSTITNNISIVV</sequence>
<comment type="caution">
    <text evidence="1">The sequence shown here is derived from an EMBL/GenBank/DDBJ whole genome shotgun (WGS) entry which is preliminary data.</text>
</comment>
<reference evidence="2" key="1">
    <citation type="journal article" date="2019" name="Int. J. Syst. Evol. Microbiol.">
        <title>The Global Catalogue of Microorganisms (GCM) 10K type strain sequencing project: providing services to taxonomists for standard genome sequencing and annotation.</title>
        <authorList>
            <consortium name="The Broad Institute Genomics Platform"/>
            <consortium name="The Broad Institute Genome Sequencing Center for Infectious Disease"/>
            <person name="Wu L."/>
            <person name="Ma J."/>
        </authorList>
    </citation>
    <scope>NUCLEOTIDE SEQUENCE [LARGE SCALE GENOMIC DNA]</scope>
    <source>
        <strain evidence="2">CCUG 56607</strain>
    </source>
</reference>
<dbReference type="EMBL" id="JBHTKL010000001">
    <property type="protein sequence ID" value="MFD1017950.1"/>
    <property type="molecule type" value="Genomic_DNA"/>
</dbReference>
<proteinExistence type="predicted"/>
<protein>
    <recommendedName>
        <fullName evidence="3">Condensation domain-containing protein</fullName>
    </recommendedName>
</protein>
<accession>A0ABW3KYB6</accession>
<gene>
    <name evidence="1" type="ORF">ACFQ2J_01955</name>
</gene>
<evidence type="ECO:0000313" key="1">
    <source>
        <dbReference type="EMBL" id="MFD1017950.1"/>
    </source>
</evidence>